<dbReference type="EMBL" id="CM009290">
    <property type="protein sequence ID" value="PNT58056.1"/>
    <property type="molecule type" value="Genomic_DNA"/>
</dbReference>
<feature type="transmembrane region" description="Helical" evidence="1">
    <location>
        <begin position="21"/>
        <end position="39"/>
    </location>
</feature>
<protein>
    <submittedName>
        <fullName evidence="2">Uncharacterized protein</fullName>
    </submittedName>
</protein>
<keyword evidence="1" id="KW-0472">Membrane</keyword>
<dbReference type="Proteomes" id="UP000006729">
    <property type="component" value="Chromosome 1"/>
</dbReference>
<proteinExistence type="predicted"/>
<dbReference type="AlphaFoldDB" id="A0A2K2C7P8"/>
<keyword evidence="3" id="KW-1185">Reference proteome</keyword>
<feature type="transmembrane region" description="Helical" evidence="1">
    <location>
        <begin position="59"/>
        <end position="80"/>
    </location>
</feature>
<keyword evidence="1" id="KW-0812">Transmembrane</keyword>
<evidence type="ECO:0000313" key="2">
    <source>
        <dbReference type="EMBL" id="PNT58056.1"/>
    </source>
</evidence>
<evidence type="ECO:0000313" key="3">
    <source>
        <dbReference type="Proteomes" id="UP000006729"/>
    </source>
</evidence>
<evidence type="ECO:0000256" key="1">
    <source>
        <dbReference type="SAM" id="Phobius"/>
    </source>
</evidence>
<sequence>MHKHFYLFLSTTRFSLCTQHPYCFFFLLPLIPFLPHTILTKGKDPTQAIPTKSSTSFKVNLLYHPFSLVVQNLISVVIIVDNLNGMGFLICISSNL</sequence>
<keyword evidence="1" id="KW-1133">Transmembrane helix</keyword>
<gene>
    <name evidence="2" type="ORF">POPTR_001G336100</name>
</gene>
<name>A0A2K2C7P8_POPTR</name>
<reference evidence="2 3" key="1">
    <citation type="journal article" date="2006" name="Science">
        <title>The genome of black cottonwood, Populus trichocarpa (Torr. &amp; Gray).</title>
        <authorList>
            <person name="Tuskan G.A."/>
            <person name="Difazio S."/>
            <person name="Jansson S."/>
            <person name="Bohlmann J."/>
            <person name="Grigoriev I."/>
            <person name="Hellsten U."/>
            <person name="Putnam N."/>
            <person name="Ralph S."/>
            <person name="Rombauts S."/>
            <person name="Salamov A."/>
            <person name="Schein J."/>
            <person name="Sterck L."/>
            <person name="Aerts A."/>
            <person name="Bhalerao R.R."/>
            <person name="Bhalerao R.P."/>
            <person name="Blaudez D."/>
            <person name="Boerjan W."/>
            <person name="Brun A."/>
            <person name="Brunner A."/>
            <person name="Busov V."/>
            <person name="Campbell M."/>
            <person name="Carlson J."/>
            <person name="Chalot M."/>
            <person name="Chapman J."/>
            <person name="Chen G.L."/>
            <person name="Cooper D."/>
            <person name="Coutinho P.M."/>
            <person name="Couturier J."/>
            <person name="Covert S."/>
            <person name="Cronk Q."/>
            <person name="Cunningham R."/>
            <person name="Davis J."/>
            <person name="Degroeve S."/>
            <person name="Dejardin A."/>
            <person name="Depamphilis C."/>
            <person name="Detter J."/>
            <person name="Dirks B."/>
            <person name="Dubchak I."/>
            <person name="Duplessis S."/>
            <person name="Ehlting J."/>
            <person name="Ellis B."/>
            <person name="Gendler K."/>
            <person name="Goodstein D."/>
            <person name="Gribskov M."/>
            <person name="Grimwood J."/>
            <person name="Groover A."/>
            <person name="Gunter L."/>
            <person name="Hamberger B."/>
            <person name="Heinze B."/>
            <person name="Helariutta Y."/>
            <person name="Henrissat B."/>
            <person name="Holligan D."/>
            <person name="Holt R."/>
            <person name="Huang W."/>
            <person name="Islam-Faridi N."/>
            <person name="Jones S."/>
            <person name="Jones-Rhoades M."/>
            <person name="Jorgensen R."/>
            <person name="Joshi C."/>
            <person name="Kangasjarvi J."/>
            <person name="Karlsson J."/>
            <person name="Kelleher C."/>
            <person name="Kirkpatrick R."/>
            <person name="Kirst M."/>
            <person name="Kohler A."/>
            <person name="Kalluri U."/>
            <person name="Larimer F."/>
            <person name="Leebens-Mack J."/>
            <person name="Leple J.C."/>
            <person name="Locascio P."/>
            <person name="Lou Y."/>
            <person name="Lucas S."/>
            <person name="Martin F."/>
            <person name="Montanini B."/>
            <person name="Napoli C."/>
            <person name="Nelson D.R."/>
            <person name="Nelson C."/>
            <person name="Nieminen K."/>
            <person name="Nilsson O."/>
            <person name="Pereda V."/>
            <person name="Peter G."/>
            <person name="Philippe R."/>
            <person name="Pilate G."/>
            <person name="Poliakov A."/>
            <person name="Razumovskaya J."/>
            <person name="Richardson P."/>
            <person name="Rinaldi C."/>
            <person name="Ritland K."/>
            <person name="Rouze P."/>
            <person name="Ryaboy D."/>
            <person name="Schmutz J."/>
            <person name="Schrader J."/>
            <person name="Segerman B."/>
            <person name="Shin H."/>
            <person name="Siddiqui A."/>
            <person name="Sterky F."/>
            <person name="Terry A."/>
            <person name="Tsai C.J."/>
            <person name="Uberbacher E."/>
            <person name="Unneberg P."/>
            <person name="Vahala J."/>
            <person name="Wall K."/>
            <person name="Wessler S."/>
            <person name="Yang G."/>
            <person name="Yin T."/>
            <person name="Douglas C."/>
            <person name="Marra M."/>
            <person name="Sandberg G."/>
            <person name="Van de Peer Y."/>
            <person name="Rokhsar D."/>
        </authorList>
    </citation>
    <scope>NUCLEOTIDE SEQUENCE [LARGE SCALE GENOMIC DNA]</scope>
    <source>
        <strain evidence="3">cv. Nisqually</strain>
    </source>
</reference>
<accession>A0A2K2C7P8</accession>
<dbReference type="InParanoid" id="A0A2K2C7P8"/>
<organism evidence="2 3">
    <name type="scientific">Populus trichocarpa</name>
    <name type="common">Western balsam poplar</name>
    <name type="synonym">Populus balsamifera subsp. trichocarpa</name>
    <dbReference type="NCBI Taxonomy" id="3694"/>
    <lineage>
        <taxon>Eukaryota</taxon>
        <taxon>Viridiplantae</taxon>
        <taxon>Streptophyta</taxon>
        <taxon>Embryophyta</taxon>
        <taxon>Tracheophyta</taxon>
        <taxon>Spermatophyta</taxon>
        <taxon>Magnoliopsida</taxon>
        <taxon>eudicotyledons</taxon>
        <taxon>Gunneridae</taxon>
        <taxon>Pentapetalae</taxon>
        <taxon>rosids</taxon>
        <taxon>fabids</taxon>
        <taxon>Malpighiales</taxon>
        <taxon>Salicaceae</taxon>
        <taxon>Saliceae</taxon>
        <taxon>Populus</taxon>
    </lineage>
</organism>